<dbReference type="InterPro" id="IPR049437">
    <property type="entry name" value="tRNA-synt_1c_C2"/>
</dbReference>
<organism evidence="11 12">
    <name type="scientific">Scleropages formosus</name>
    <name type="common">Asian bonytongue</name>
    <name type="synonym">Osteoglossum formosum</name>
    <dbReference type="NCBI Taxonomy" id="113540"/>
    <lineage>
        <taxon>Eukaryota</taxon>
        <taxon>Metazoa</taxon>
        <taxon>Chordata</taxon>
        <taxon>Craniata</taxon>
        <taxon>Vertebrata</taxon>
        <taxon>Euteleostomi</taxon>
        <taxon>Actinopterygii</taxon>
        <taxon>Neopterygii</taxon>
        <taxon>Teleostei</taxon>
        <taxon>Osteoglossocephala</taxon>
        <taxon>Osteoglossomorpha</taxon>
        <taxon>Osteoglossiformes</taxon>
        <taxon>Osteoglossidae</taxon>
        <taxon>Scleropages</taxon>
    </lineage>
</organism>
<feature type="region of interest" description="Disordered" evidence="8">
    <location>
        <begin position="276"/>
        <end position="299"/>
    </location>
</feature>
<dbReference type="InterPro" id="IPR036621">
    <property type="entry name" value="Anticodon-bd_dom_sf"/>
</dbReference>
<feature type="compositionally biased region" description="Basic and acidic residues" evidence="8">
    <location>
        <begin position="1038"/>
        <end position="1052"/>
    </location>
</feature>
<dbReference type="InterPro" id="IPR009068">
    <property type="entry name" value="uS15_NS1_RNA-bd_sf"/>
</dbReference>
<dbReference type="SUPFAM" id="SSF47616">
    <property type="entry name" value="GST C-terminal domain-like"/>
    <property type="match status" value="1"/>
</dbReference>
<dbReference type="GO" id="GO:0006424">
    <property type="term" value="P:glutamyl-tRNA aminoacylation"/>
    <property type="evidence" value="ECO:0007669"/>
    <property type="project" value="InterPro"/>
</dbReference>
<dbReference type="PROSITE" id="PS00762">
    <property type="entry name" value="WHEP_TRS_1"/>
    <property type="match status" value="4"/>
</dbReference>
<dbReference type="SUPFAM" id="SSF55681">
    <property type="entry name" value="Class II aaRS and biotin synthetases"/>
    <property type="match status" value="1"/>
</dbReference>
<dbReference type="STRING" id="113540.ENSSFOP00015070142"/>
<dbReference type="InterPro" id="IPR020056">
    <property type="entry name" value="Rbsml_bL25/Gln-tRNA_synth_N"/>
</dbReference>
<dbReference type="InterPro" id="IPR017449">
    <property type="entry name" value="Pro-tRNA_synth_II"/>
</dbReference>
<dbReference type="InterPro" id="IPR016061">
    <property type="entry name" value="Pro-tRNA_ligase_II_C"/>
</dbReference>
<dbReference type="PROSITE" id="PS51185">
    <property type="entry name" value="WHEP_TRS_2"/>
    <property type="match status" value="4"/>
</dbReference>
<dbReference type="SUPFAM" id="SSF52374">
    <property type="entry name" value="Nucleotidylyl transferase"/>
    <property type="match status" value="1"/>
</dbReference>
<comment type="caution">
    <text evidence="11">The sequence shown here is derived from an EMBL/GenBank/DDBJ whole genome shotgun (WGS) entry which is preliminary data.</text>
</comment>
<dbReference type="GO" id="GO:0005737">
    <property type="term" value="C:cytoplasm"/>
    <property type="evidence" value="ECO:0007669"/>
    <property type="project" value="InterPro"/>
</dbReference>
<dbReference type="Pfam" id="PF00749">
    <property type="entry name" value="tRNA-synt_1c"/>
    <property type="match status" value="1"/>
</dbReference>
<dbReference type="InterPro" id="IPR000738">
    <property type="entry name" value="WHEP-TRS_dom"/>
</dbReference>
<protein>
    <submittedName>
        <fullName evidence="11">Bifunctional glutamate/proline--tRNA ligase-like</fullName>
    </submittedName>
</protein>
<dbReference type="FunFam" id="1.10.1160.10:FF:000001">
    <property type="entry name" value="Glutamine--tRNA ligase"/>
    <property type="match status" value="1"/>
</dbReference>
<dbReference type="GO" id="GO:0005524">
    <property type="term" value="F:ATP binding"/>
    <property type="evidence" value="ECO:0007669"/>
    <property type="project" value="UniProtKB-KW"/>
</dbReference>
<dbReference type="InterPro" id="IPR036282">
    <property type="entry name" value="Glutathione-S-Trfase_C_sf"/>
</dbReference>
<dbReference type="FunFam" id="3.30.110.30:FF:000001">
    <property type="entry name" value="Bifunctional glutamate/proline--tRNA ligase"/>
    <property type="match status" value="1"/>
</dbReference>
<sequence>VLLTAQYVKDTSGISVQEGKETTLRVSDSVQFCDVNSILRYLARITPSLGLYGSDFMEQAEVDHWLEFAYRRVSGQSSLTPALEDLDKALALRTFLVGYTVTLADLSVWAALKGSSGWPAILDKSGPFPHIHRWFSFLSSQAPFNSVGSKMCSGSTAPNNSVPRDKKQDVGKFVELPGAEMGKVIVRFPPEASGYLHIGHAKAALLNQHYQVTFKGKLIMRFDDTNPEKEKEDFEKVILEDVAMLQIKPDQFTYTSDHFPTILKLGKQLLQEGKAYVDDTPPDTMKQERDQRIESRHRNNSVEKNLQMWEEMKAGTEYGQTCCVRAKIDMSSNNGCLRDPTLFRCKNKPHPRTGNMYKVYPTYDFACPIVDSLEGVTHALRTTEYHDRDEQYYWVIEALGLRRPYVWEYARLNLNNTVLSKRKLTWFVEQGLVDGWDDPRFPTVRGVLRRGMTVEGLKQFIAAQGGSRSVVNMEWDKIWAFNKKVIDPVAPRYTALLESQVVPVSIPEAQQEVKEAAKHPKNPDVGMKPVWYGPRVLIEGADAETFSEGETVTFINWGNIIITKIQRPINTMVRLFFFPDRDDSGTITSLEGRLNLENTDYKKTTKITWLADTPCAPLVPTVCVNYQHLISKPVLGKDDDFKDYINRSSKLEEKMIGDPCLKDLKKGDIIQLQRRGFYICDQPYEPVSPYSCKESPCVLLYIPDGHTKEMPTAGSKEKNKSQVVSKPVKAETTSQAKSKPAPSPSPSAAATGDAGAVFSAIVAQGENVRTLKANKAPKEQVDEAVKQLLSLKAQFKDLTGQDYKPGMALPGPAAASCSPSSDFTSCPYERVAQQGEVVRKLKAEKAPRDQIDAAVKQLLALKEEFKKLTGQEYKPGMAPPREAPVQFSPPPVQTPCDSITRLYERVAEQGEVVRKLKAEKAPKDQVDAAVKQLLALKAEYKQHTGQEYKPGAAPPANSAPVKADQAPITSGSSQEAQALYSQVAQQGEIVRTLKSSKAPKDQVDSAVKRLLELKAQYKALTCVEYHPVEAAGGGGGGSEDKSRKDRENKSEKQSGAGGGRKQHGTDKQPQGQEASQGAGGAGDGQGSKKQTRLGLEVKKEENLAEWYSQVITKAEMIEYYDVSGCYVLRPWSYTIWEAIKEFFDKEIKKLGVENCYFPMFVSQAALEKEKTHIADFAPEVEGQGNAGRNREPEVEQCFSSYAEMWAESLRDRFQRTVPSYASVESSYTSLQVAWVTRSGKTELAEPIAVRPTSETVMYPAYAKWVQSHRDLPIKLNQWCNVVRWEFKHPQPFLRTREFLWQEGHTAFATKEEAAEEVLQILDLYARVYEELMAIPVVKGRKTEKEKFAGGDYTTTVEAFISASGRAIQGATSHHLGQNFSKMFEIMFEDPKKPGEKQLAYQNSWGITTRTIGVLTMVHGDNQGLVLPPRVACLQVIIIPCGITASLPEAEKDGLLAQCSKYLLRLQKSSIRVKVDLRDNYSPGWKFNHWELKGVPVRLEVGPKDLKLGQCVAVRRDTGEKITLPEAEVESRLTHLLEDIQNNLFKRASDDLEKHMVAADTMEQFQRELDQGRIVQIPFCGKIECEDWIKKITARDQDLEPGAPSMGAKSLCIPFKPLKTLQAGQACVCGKEPAQFYTMFGRSY</sequence>
<dbReference type="PANTHER" id="PTHR43382:SF2">
    <property type="entry name" value="BIFUNCTIONAL GLUTAMATE_PROLINE--TRNA LIGASE"/>
    <property type="match status" value="1"/>
</dbReference>
<dbReference type="GO" id="GO:0017101">
    <property type="term" value="C:aminoacyl-tRNA synthetase multienzyme complex"/>
    <property type="evidence" value="ECO:0007669"/>
    <property type="project" value="TreeGrafter"/>
</dbReference>
<dbReference type="InterPro" id="IPR033721">
    <property type="entry name" value="ProRS_core_arch_euk"/>
</dbReference>
<dbReference type="InterPro" id="IPR045864">
    <property type="entry name" value="aa-tRNA-synth_II/BPL/LPL"/>
</dbReference>
<dbReference type="FunFam" id="1.10.287.10:FF:000006">
    <property type="entry name" value="Bifunctional glutamate/proline--tRNA ligase"/>
    <property type="match status" value="2"/>
</dbReference>
<dbReference type="SMART" id="SM00991">
    <property type="entry name" value="WHEP-TRS"/>
    <property type="match status" value="4"/>
</dbReference>
<dbReference type="CDD" id="cd00936">
    <property type="entry name" value="WEPRS_RNA"/>
    <property type="match status" value="4"/>
</dbReference>
<feature type="compositionally biased region" description="Basic and acidic residues" evidence="8">
    <location>
        <begin position="709"/>
        <end position="720"/>
    </location>
</feature>
<dbReference type="InterPro" id="IPR001412">
    <property type="entry name" value="aa-tRNA-synth_I_CS"/>
</dbReference>
<dbReference type="GO" id="GO:0004827">
    <property type="term" value="F:proline-tRNA ligase activity"/>
    <property type="evidence" value="ECO:0007669"/>
    <property type="project" value="InterPro"/>
</dbReference>
<feature type="non-terminal residue" evidence="11">
    <location>
        <position position="1"/>
    </location>
</feature>
<dbReference type="GO" id="GO:0006433">
    <property type="term" value="P:prolyl-tRNA aminoacylation"/>
    <property type="evidence" value="ECO:0007669"/>
    <property type="project" value="InterPro"/>
</dbReference>
<dbReference type="CDD" id="cd00778">
    <property type="entry name" value="ProRS_core_arch_euk"/>
    <property type="match status" value="1"/>
</dbReference>
<dbReference type="HAMAP" id="MF_01571">
    <property type="entry name" value="Pro_tRNA_synth_type3"/>
    <property type="match status" value="1"/>
</dbReference>
<dbReference type="FunFam" id="3.30.930.10:FF:000215">
    <property type="entry name" value="Proline--tRNA ligase cytoplasmic"/>
    <property type="match status" value="1"/>
</dbReference>
<dbReference type="Proteomes" id="UP000034805">
    <property type="component" value="Unassembled WGS sequence"/>
</dbReference>
<dbReference type="InterPro" id="IPR004499">
    <property type="entry name" value="Pro-tRNA-ligase_IIa_arc-type"/>
</dbReference>
<evidence type="ECO:0000256" key="7">
    <source>
        <dbReference type="ARBA" id="ARBA00023146"/>
    </source>
</evidence>
<evidence type="ECO:0000256" key="8">
    <source>
        <dbReference type="SAM" id="MobiDB-lite"/>
    </source>
</evidence>
<dbReference type="PRINTS" id="PR00987">
    <property type="entry name" value="TRNASYNTHGLU"/>
</dbReference>
<dbReference type="FunFam" id="1.10.287.10:FF:000004">
    <property type="entry name" value="bifunctional glutamate/proline--tRNA ligase"/>
    <property type="match status" value="2"/>
</dbReference>
<feature type="region of interest" description="Disordered" evidence="8">
    <location>
        <begin position="946"/>
        <end position="974"/>
    </location>
</feature>
<accession>A0A0P7UM38</accession>
<feature type="region of interest" description="Disordered" evidence="8">
    <location>
        <begin position="709"/>
        <end position="751"/>
    </location>
</feature>
<proteinExistence type="inferred from homology"/>
<evidence type="ECO:0000313" key="12">
    <source>
        <dbReference type="Proteomes" id="UP000034805"/>
    </source>
</evidence>
<dbReference type="NCBIfam" id="TIGR00408">
    <property type="entry name" value="proS_fam_I"/>
    <property type="match status" value="1"/>
</dbReference>
<feature type="domain" description="WHEP-TRS" evidence="10">
    <location>
        <begin position="753"/>
        <end position="809"/>
    </location>
</feature>
<dbReference type="InterPro" id="IPR020059">
    <property type="entry name" value="Glu/Gln-tRNA-synth_Ib_codon-bd"/>
</dbReference>
<dbReference type="InterPro" id="IPR011035">
    <property type="entry name" value="Ribosomal_bL25/Gln-tRNA_synth"/>
</dbReference>
<feature type="domain" description="WHEP-TRS" evidence="10">
    <location>
        <begin position="898"/>
        <end position="954"/>
    </location>
</feature>
<dbReference type="CDD" id="cd00862">
    <property type="entry name" value="ProRS_anticodon_zinc"/>
    <property type="match status" value="1"/>
</dbReference>
<dbReference type="GO" id="GO:0003723">
    <property type="term" value="F:RNA binding"/>
    <property type="evidence" value="ECO:0007669"/>
    <property type="project" value="UniProtKB-KW"/>
</dbReference>
<gene>
    <name evidence="11" type="ORF">Z043_111403</name>
</gene>
<dbReference type="SMART" id="SM00946">
    <property type="entry name" value="ProRS-C_1"/>
    <property type="match status" value="1"/>
</dbReference>
<keyword evidence="4" id="KW-0067">ATP-binding</keyword>
<evidence type="ECO:0000259" key="9">
    <source>
        <dbReference type="PROSITE" id="PS50862"/>
    </source>
</evidence>
<dbReference type="SUPFAM" id="SSF47060">
    <property type="entry name" value="S15/NS1 RNA-binding domain"/>
    <property type="match status" value="4"/>
</dbReference>
<dbReference type="InterPro" id="IPR002314">
    <property type="entry name" value="aa-tRNA-synt_IIb"/>
</dbReference>
<feature type="region of interest" description="Disordered" evidence="8">
    <location>
        <begin position="1028"/>
        <end position="1091"/>
    </location>
</feature>
<keyword evidence="1" id="KW-0597">Phosphoprotein</keyword>
<dbReference type="Gene3D" id="1.10.287.10">
    <property type="entry name" value="S15/NS1, RNA-binding"/>
    <property type="match status" value="4"/>
</dbReference>
<dbReference type="InterPro" id="IPR000924">
    <property type="entry name" value="Glu/Gln-tRNA-synth"/>
</dbReference>
<dbReference type="Gene3D" id="3.90.800.10">
    <property type="entry name" value="Glutamyl-tRNA Synthetase, Domain 3"/>
    <property type="match status" value="1"/>
</dbReference>
<dbReference type="Pfam" id="PF09180">
    <property type="entry name" value="ProRS-C_1"/>
    <property type="match status" value="1"/>
</dbReference>
<feature type="domain" description="WHEP-TRS" evidence="10">
    <location>
        <begin position="823"/>
        <end position="879"/>
    </location>
</feature>
<dbReference type="Pfam" id="PF00587">
    <property type="entry name" value="tRNA-synt_2b"/>
    <property type="match status" value="1"/>
</dbReference>
<dbReference type="CDD" id="cd00807">
    <property type="entry name" value="GlnRS_core"/>
    <property type="match status" value="1"/>
</dbReference>
<dbReference type="Gene3D" id="3.30.930.10">
    <property type="entry name" value="Bira Bifunctional Protein, Domain 2"/>
    <property type="match status" value="2"/>
</dbReference>
<evidence type="ECO:0000256" key="3">
    <source>
        <dbReference type="ARBA" id="ARBA00022741"/>
    </source>
</evidence>
<dbReference type="Gene3D" id="3.30.110.30">
    <property type="entry name" value="C-terminal domain of ProRS"/>
    <property type="match status" value="1"/>
</dbReference>
<dbReference type="EMBL" id="JARO02003772">
    <property type="protein sequence ID" value="KPP69815.1"/>
    <property type="molecule type" value="Genomic_DNA"/>
</dbReference>
<dbReference type="SUPFAM" id="SSF50715">
    <property type="entry name" value="Ribosomal protein L25-like"/>
    <property type="match status" value="1"/>
</dbReference>
<dbReference type="FunFam" id="2.40.240.10:FF:000005">
    <property type="entry name" value="Bifunctional glutamate/proline--tRNA ligase"/>
    <property type="match status" value="1"/>
</dbReference>
<dbReference type="PANTHER" id="PTHR43382">
    <property type="entry name" value="PROLYL-TRNA SYNTHETASE"/>
    <property type="match status" value="1"/>
</dbReference>
<keyword evidence="5" id="KW-0694">RNA-binding</keyword>
<dbReference type="FunFam" id="3.40.50.800:FF:000005">
    <property type="entry name" value="bifunctional glutamate/proline--tRNA ligase"/>
    <property type="match status" value="1"/>
</dbReference>
<dbReference type="Pfam" id="PF00458">
    <property type="entry name" value="WHEP-TRS"/>
    <property type="match status" value="4"/>
</dbReference>
<dbReference type="CDD" id="cd10309">
    <property type="entry name" value="GST_C_GluProRS_N"/>
    <property type="match status" value="1"/>
</dbReference>
<dbReference type="InterPro" id="IPR020058">
    <property type="entry name" value="Glu/Gln-tRNA-synth_Ib_cat-dom"/>
</dbReference>
<dbReference type="Pfam" id="PF03950">
    <property type="entry name" value="tRNA-synt_1c_C"/>
    <property type="match status" value="1"/>
</dbReference>
<keyword evidence="6" id="KW-0648">Protein biosynthesis</keyword>
<feature type="compositionally biased region" description="Basic and acidic residues" evidence="8">
    <location>
        <begin position="285"/>
        <end position="299"/>
    </location>
</feature>
<feature type="domain" description="Aminoacyl-transfer RNA synthetases class-II family profile" evidence="9">
    <location>
        <begin position="1124"/>
        <end position="1427"/>
    </location>
</feature>
<dbReference type="HAMAP" id="MF_02076">
    <property type="entry name" value="Glu_tRNA_synth_type2"/>
    <property type="match status" value="1"/>
</dbReference>
<dbReference type="Pfam" id="PF20974">
    <property type="entry name" value="tRNA-synt_1c_C2"/>
    <property type="match status" value="1"/>
</dbReference>
<dbReference type="Gene3D" id="1.10.1160.10">
    <property type="entry name" value="Glutamyl-trna Synthetase, Domain 2"/>
    <property type="match status" value="1"/>
</dbReference>
<evidence type="ECO:0000256" key="4">
    <source>
        <dbReference type="ARBA" id="ARBA00022840"/>
    </source>
</evidence>
<dbReference type="Gene3D" id="3.40.50.800">
    <property type="entry name" value="Anticodon-binding domain"/>
    <property type="match status" value="1"/>
</dbReference>
<dbReference type="GO" id="GO:0004818">
    <property type="term" value="F:glutamate-tRNA ligase activity"/>
    <property type="evidence" value="ECO:0007669"/>
    <property type="project" value="InterPro"/>
</dbReference>
<dbReference type="FunFam" id="3.90.800.10:FF:000001">
    <property type="entry name" value="Glutamine--tRNA ligase"/>
    <property type="match status" value="1"/>
</dbReference>
<evidence type="ECO:0000313" key="11">
    <source>
        <dbReference type="EMBL" id="KPP69815.1"/>
    </source>
</evidence>
<evidence type="ECO:0000256" key="1">
    <source>
        <dbReference type="ARBA" id="ARBA00022553"/>
    </source>
</evidence>
<dbReference type="SUPFAM" id="SSF64586">
    <property type="entry name" value="C-terminal domain of ProRS"/>
    <property type="match status" value="1"/>
</dbReference>
<feature type="domain" description="WHEP-TRS" evidence="10">
    <location>
        <begin position="975"/>
        <end position="1031"/>
    </location>
</feature>
<dbReference type="InterPro" id="IPR004526">
    <property type="entry name" value="Glu-tRNA-synth_arc/euk"/>
</dbReference>
<dbReference type="Gene3D" id="1.20.1050.130">
    <property type="match status" value="1"/>
</dbReference>
<keyword evidence="7" id="KW-0030">Aminoacyl-tRNA synthetase</keyword>
<dbReference type="Gene3D" id="2.40.240.10">
    <property type="entry name" value="Ribosomal Protein L25, Chain P"/>
    <property type="match status" value="1"/>
</dbReference>
<evidence type="ECO:0000259" key="10">
    <source>
        <dbReference type="PROSITE" id="PS51185"/>
    </source>
</evidence>
<evidence type="ECO:0000256" key="2">
    <source>
        <dbReference type="ARBA" id="ARBA00022598"/>
    </source>
</evidence>
<dbReference type="InterPro" id="IPR020061">
    <property type="entry name" value="Glu_tRNA_lig_a-bdl"/>
</dbReference>
<name>A0A0P7UM38_SCLFO</name>
<dbReference type="FunFam" id="3.40.50.620:FF:000070">
    <property type="entry name" value="Bifunctional glutamate/proline--tRNA ligase"/>
    <property type="match status" value="1"/>
</dbReference>
<dbReference type="InterPro" id="IPR006195">
    <property type="entry name" value="aa-tRNA-synth_II"/>
</dbReference>
<keyword evidence="3" id="KW-0547">Nucleotide-binding</keyword>
<dbReference type="Gene3D" id="3.40.50.620">
    <property type="entry name" value="HUPs"/>
    <property type="match status" value="1"/>
</dbReference>
<keyword evidence="2 11" id="KW-0436">Ligase</keyword>
<dbReference type="PROSITE" id="PS00178">
    <property type="entry name" value="AA_TRNA_LIGASE_I"/>
    <property type="match status" value="1"/>
</dbReference>
<dbReference type="InterPro" id="IPR004154">
    <property type="entry name" value="Anticodon-bd"/>
</dbReference>
<feature type="compositionally biased region" description="Low complexity" evidence="8">
    <location>
        <begin position="736"/>
        <end position="750"/>
    </location>
</feature>
<dbReference type="NCBIfam" id="TIGR00463">
    <property type="entry name" value="gltX_arch"/>
    <property type="match status" value="1"/>
</dbReference>
<evidence type="ECO:0000256" key="5">
    <source>
        <dbReference type="ARBA" id="ARBA00022884"/>
    </source>
</evidence>
<reference evidence="11 12" key="1">
    <citation type="submission" date="2015-08" db="EMBL/GenBank/DDBJ databases">
        <title>The genome of the Asian arowana (Scleropages formosus).</title>
        <authorList>
            <person name="Tan M.H."/>
            <person name="Gan H.M."/>
            <person name="Croft L.J."/>
            <person name="Austin C.M."/>
        </authorList>
    </citation>
    <scope>NUCLEOTIDE SEQUENCE [LARGE SCALE GENOMIC DNA]</scope>
    <source>
        <strain evidence="11">Aro1</strain>
    </source>
</reference>
<evidence type="ECO:0000256" key="6">
    <source>
        <dbReference type="ARBA" id="ARBA00022917"/>
    </source>
</evidence>
<dbReference type="Pfam" id="PF03129">
    <property type="entry name" value="HGTP_anticodon"/>
    <property type="match status" value="1"/>
</dbReference>
<dbReference type="PROSITE" id="PS50862">
    <property type="entry name" value="AA_TRNA_LIGASE_II"/>
    <property type="match status" value="1"/>
</dbReference>
<dbReference type="InterPro" id="IPR014729">
    <property type="entry name" value="Rossmann-like_a/b/a_fold"/>
</dbReference>
<dbReference type="SUPFAM" id="SSF52954">
    <property type="entry name" value="Class II aaRS ABD-related"/>
    <property type="match status" value="1"/>
</dbReference>